<dbReference type="EMBL" id="AWTC01000016">
    <property type="protein sequence ID" value="EST10942.1"/>
    <property type="molecule type" value="Genomic_DNA"/>
</dbReference>
<name>V6IV01_9BACL</name>
<keyword evidence="2" id="KW-1185">Reference proteome</keyword>
<evidence type="ECO:0000313" key="1">
    <source>
        <dbReference type="EMBL" id="EST10942.1"/>
    </source>
</evidence>
<dbReference type="AlphaFoldDB" id="V6IV01"/>
<dbReference type="Proteomes" id="UP000018296">
    <property type="component" value="Unassembled WGS sequence"/>
</dbReference>
<accession>V6IV01</accession>
<protein>
    <submittedName>
        <fullName evidence="1">Uncharacterized protein</fullName>
    </submittedName>
</protein>
<gene>
    <name evidence="1" type="ORF">P343_15010</name>
</gene>
<comment type="caution">
    <text evidence="1">The sequence shown here is derived from an EMBL/GenBank/DDBJ whole genome shotgun (WGS) entry which is preliminary data.</text>
</comment>
<proteinExistence type="predicted"/>
<reference evidence="1 2" key="1">
    <citation type="journal article" date="2013" name="Genome Announc.">
        <title>Genome Sequence of Sporolactobacillus laevolacticus DSM442, an Efficient Polymer-Grade D-Lactate Producer from Agricultural Waste Cottonseed as a Nitrogen Source.</title>
        <authorList>
            <person name="Wang H."/>
            <person name="Wang L."/>
            <person name="Ju J."/>
            <person name="Yu B."/>
            <person name="Ma Y."/>
        </authorList>
    </citation>
    <scope>NUCLEOTIDE SEQUENCE [LARGE SCALE GENOMIC DNA]</scope>
    <source>
        <strain evidence="1 2">DSM 442</strain>
    </source>
</reference>
<sequence>MPITANYRSVYWKITVNSMLYAKKHKAVVFPLRDEYGAKTN</sequence>
<organism evidence="1 2">
    <name type="scientific">Sporolactobacillus laevolacticus DSM 442</name>
    <dbReference type="NCBI Taxonomy" id="1395513"/>
    <lineage>
        <taxon>Bacteria</taxon>
        <taxon>Bacillati</taxon>
        <taxon>Bacillota</taxon>
        <taxon>Bacilli</taxon>
        <taxon>Bacillales</taxon>
        <taxon>Sporolactobacillaceae</taxon>
        <taxon>Sporolactobacillus</taxon>
    </lineage>
</organism>
<dbReference type="PATRIC" id="fig|1395513.3.peg.3048"/>
<evidence type="ECO:0000313" key="2">
    <source>
        <dbReference type="Proteomes" id="UP000018296"/>
    </source>
</evidence>